<dbReference type="Proteomes" id="UP001501747">
    <property type="component" value="Unassembled WGS sequence"/>
</dbReference>
<name>A0ABP7TJS8_9PSEU</name>
<evidence type="ECO:0000256" key="1">
    <source>
        <dbReference type="ARBA" id="ARBA00009981"/>
    </source>
</evidence>
<dbReference type="SUPFAM" id="SSF143120">
    <property type="entry name" value="YefM-like"/>
    <property type="match status" value="1"/>
</dbReference>
<accession>A0ABP7TJS8</accession>
<dbReference type="RefSeq" id="WP_344882103.1">
    <property type="nucleotide sequence ID" value="NZ_BAABAL010000019.1"/>
</dbReference>
<reference evidence="4" key="1">
    <citation type="journal article" date="2019" name="Int. J. Syst. Evol. Microbiol.">
        <title>The Global Catalogue of Microorganisms (GCM) 10K type strain sequencing project: providing services to taxonomists for standard genome sequencing and annotation.</title>
        <authorList>
            <consortium name="The Broad Institute Genomics Platform"/>
            <consortium name="The Broad Institute Genome Sequencing Center for Infectious Disease"/>
            <person name="Wu L."/>
            <person name="Ma J."/>
        </authorList>
    </citation>
    <scope>NUCLEOTIDE SEQUENCE [LARGE SCALE GENOMIC DNA]</scope>
    <source>
        <strain evidence="4">JCM 17342</strain>
    </source>
</reference>
<comment type="function">
    <text evidence="2">Antitoxin component of a type II toxin-antitoxin (TA) system.</text>
</comment>
<protein>
    <recommendedName>
        <fullName evidence="2">Antitoxin</fullName>
    </recommendedName>
</protein>
<dbReference type="InterPro" id="IPR036165">
    <property type="entry name" value="YefM-like_sf"/>
</dbReference>
<comment type="caution">
    <text evidence="3">The sequence shown here is derived from an EMBL/GenBank/DDBJ whole genome shotgun (WGS) entry which is preliminary data.</text>
</comment>
<dbReference type="Gene3D" id="3.40.1620.10">
    <property type="entry name" value="YefM-like domain"/>
    <property type="match status" value="1"/>
</dbReference>
<dbReference type="EMBL" id="BAABAL010000019">
    <property type="protein sequence ID" value="GAA4027099.1"/>
    <property type="molecule type" value="Genomic_DNA"/>
</dbReference>
<dbReference type="InterPro" id="IPR051416">
    <property type="entry name" value="phD-YefM_TA_antitoxins"/>
</dbReference>
<organism evidence="3 4">
    <name type="scientific">Allokutzneria multivorans</name>
    <dbReference type="NCBI Taxonomy" id="1142134"/>
    <lineage>
        <taxon>Bacteria</taxon>
        <taxon>Bacillati</taxon>
        <taxon>Actinomycetota</taxon>
        <taxon>Actinomycetes</taxon>
        <taxon>Pseudonocardiales</taxon>
        <taxon>Pseudonocardiaceae</taxon>
        <taxon>Allokutzneria</taxon>
    </lineage>
</organism>
<keyword evidence="4" id="KW-1185">Reference proteome</keyword>
<dbReference type="PANTHER" id="PTHR35377">
    <property type="entry name" value="ANTITOXIN VAPB49-RELATED-RELATED"/>
    <property type="match status" value="1"/>
</dbReference>
<gene>
    <name evidence="3" type="ORF">GCM10022247_60100</name>
</gene>
<comment type="similarity">
    <text evidence="1 2">Belongs to the phD/YefM antitoxin family.</text>
</comment>
<dbReference type="Pfam" id="PF02604">
    <property type="entry name" value="PhdYeFM_antitox"/>
    <property type="match status" value="1"/>
</dbReference>
<sequence length="95" mass="10467">MSAETIGVRELRQNASKYLKRAAAGETLVITEHGVPVAMLAPPPKPSLREQLIANGELLPADGNKDAWFEPPLPADPGKPLLSEILQQMRDEERW</sequence>
<dbReference type="InterPro" id="IPR006442">
    <property type="entry name" value="Antitoxin_Phd/YefM"/>
</dbReference>
<proteinExistence type="inferred from homology"/>
<evidence type="ECO:0000313" key="4">
    <source>
        <dbReference type="Proteomes" id="UP001501747"/>
    </source>
</evidence>
<dbReference type="NCBIfam" id="TIGR01552">
    <property type="entry name" value="phd_fam"/>
    <property type="match status" value="1"/>
</dbReference>
<evidence type="ECO:0000313" key="3">
    <source>
        <dbReference type="EMBL" id="GAA4027099.1"/>
    </source>
</evidence>
<dbReference type="PANTHER" id="PTHR35377:SF5">
    <property type="entry name" value="ANTITOXIN VAPB46"/>
    <property type="match status" value="1"/>
</dbReference>
<evidence type="ECO:0000256" key="2">
    <source>
        <dbReference type="RuleBase" id="RU362080"/>
    </source>
</evidence>